<dbReference type="Gene3D" id="3.30.420.10">
    <property type="entry name" value="Ribonuclease H-like superfamily/Ribonuclease H"/>
    <property type="match status" value="1"/>
</dbReference>
<evidence type="ECO:0000256" key="8">
    <source>
        <dbReference type="ARBA" id="ARBA00023274"/>
    </source>
</evidence>
<evidence type="ECO:0000256" key="2">
    <source>
        <dbReference type="ARBA" id="ARBA00004496"/>
    </source>
</evidence>
<proteinExistence type="inferred from homology"/>
<dbReference type="Proteomes" id="UP000095283">
    <property type="component" value="Unplaced"/>
</dbReference>
<dbReference type="AlphaFoldDB" id="A0A1I7WBQ6"/>
<reference evidence="11" key="1">
    <citation type="submission" date="2016-11" db="UniProtKB">
        <authorList>
            <consortium name="WormBaseParasite"/>
        </authorList>
    </citation>
    <scope>IDENTIFICATION</scope>
</reference>
<dbReference type="PANTHER" id="PTHR14094:SF9">
    <property type="entry name" value="SIGNAL RECOGNITION PARTICLE SUBUNIT SRP72"/>
    <property type="match status" value="1"/>
</dbReference>
<dbReference type="InterPro" id="IPR011990">
    <property type="entry name" value="TPR-like_helical_dom_sf"/>
</dbReference>
<dbReference type="GO" id="GO:0006614">
    <property type="term" value="P:SRP-dependent cotranslational protein targeting to membrane"/>
    <property type="evidence" value="ECO:0007669"/>
    <property type="project" value="InterPro"/>
</dbReference>
<organism evidence="10 11">
    <name type="scientific">Heterorhabditis bacteriophora</name>
    <name type="common">Entomopathogenic nematode worm</name>
    <dbReference type="NCBI Taxonomy" id="37862"/>
    <lineage>
        <taxon>Eukaryota</taxon>
        <taxon>Metazoa</taxon>
        <taxon>Ecdysozoa</taxon>
        <taxon>Nematoda</taxon>
        <taxon>Chromadorea</taxon>
        <taxon>Rhabditida</taxon>
        <taxon>Rhabditina</taxon>
        <taxon>Rhabditomorpha</taxon>
        <taxon>Strongyloidea</taxon>
        <taxon>Heterorhabditidae</taxon>
        <taxon>Heterorhabditis</taxon>
    </lineage>
</organism>
<evidence type="ECO:0000313" key="11">
    <source>
        <dbReference type="WBParaSite" id="Hba_02106"/>
    </source>
</evidence>
<evidence type="ECO:0000259" key="9">
    <source>
        <dbReference type="Pfam" id="PF08492"/>
    </source>
</evidence>
<keyword evidence="7" id="KW-0733">Signal recognition particle</keyword>
<feature type="domain" description="Signal recognition particle SRP72 subunit RNA-binding" evidence="9">
    <location>
        <begin position="450"/>
        <end position="491"/>
    </location>
</feature>
<dbReference type="Gene3D" id="1.25.40.10">
    <property type="entry name" value="Tetratricopeptide repeat domain"/>
    <property type="match status" value="1"/>
</dbReference>
<evidence type="ECO:0000256" key="3">
    <source>
        <dbReference type="ARBA" id="ARBA00007676"/>
    </source>
</evidence>
<dbReference type="GO" id="GO:0008312">
    <property type="term" value="F:7S RNA binding"/>
    <property type="evidence" value="ECO:0007669"/>
    <property type="project" value="InterPro"/>
</dbReference>
<dbReference type="InterPro" id="IPR013699">
    <property type="entry name" value="Signal_recog_part_SRP72_RNA-bd"/>
</dbReference>
<dbReference type="InterPro" id="IPR036397">
    <property type="entry name" value="RNaseH_sf"/>
</dbReference>
<dbReference type="PANTHER" id="PTHR14094">
    <property type="entry name" value="SIGNAL RECOGNITION PARTICLE 72"/>
    <property type="match status" value="1"/>
</dbReference>
<keyword evidence="6" id="KW-0256">Endoplasmic reticulum</keyword>
<dbReference type="GO" id="GO:0043022">
    <property type="term" value="F:ribosome binding"/>
    <property type="evidence" value="ECO:0007669"/>
    <property type="project" value="TreeGrafter"/>
</dbReference>
<comment type="similarity">
    <text evidence="3">Belongs to the SRP72 family.</text>
</comment>
<evidence type="ECO:0000256" key="7">
    <source>
        <dbReference type="ARBA" id="ARBA00023135"/>
    </source>
</evidence>
<keyword evidence="10" id="KW-1185">Reference proteome</keyword>
<dbReference type="InterPro" id="IPR026270">
    <property type="entry name" value="SRP72"/>
</dbReference>
<evidence type="ECO:0000256" key="6">
    <source>
        <dbReference type="ARBA" id="ARBA00022824"/>
    </source>
</evidence>
<dbReference type="SUPFAM" id="SSF48452">
    <property type="entry name" value="TPR-like"/>
    <property type="match status" value="1"/>
</dbReference>
<keyword evidence="5" id="KW-0963">Cytoplasm</keyword>
<evidence type="ECO:0000256" key="5">
    <source>
        <dbReference type="ARBA" id="ARBA00022490"/>
    </source>
</evidence>
<evidence type="ECO:0000256" key="1">
    <source>
        <dbReference type="ARBA" id="ARBA00004240"/>
    </source>
</evidence>
<evidence type="ECO:0000313" key="10">
    <source>
        <dbReference type="Proteomes" id="UP000095283"/>
    </source>
</evidence>
<dbReference type="GO" id="GO:0005786">
    <property type="term" value="C:signal recognition particle, endoplasmic reticulum targeting"/>
    <property type="evidence" value="ECO:0007669"/>
    <property type="project" value="UniProtKB-KW"/>
</dbReference>
<keyword evidence="8" id="KW-0687">Ribonucleoprotein</keyword>
<name>A0A1I7WBQ6_HETBA</name>
<dbReference type="GO" id="GO:0005783">
    <property type="term" value="C:endoplasmic reticulum"/>
    <property type="evidence" value="ECO:0007669"/>
    <property type="project" value="UniProtKB-SubCell"/>
</dbReference>
<dbReference type="WBParaSite" id="Hba_02106">
    <property type="protein sequence ID" value="Hba_02106"/>
    <property type="gene ID" value="Hba_02106"/>
</dbReference>
<dbReference type="Pfam" id="PF08492">
    <property type="entry name" value="SRP72"/>
    <property type="match status" value="1"/>
</dbReference>
<accession>A0A1I7WBQ6</accession>
<comment type="subcellular location">
    <subcellularLocation>
        <location evidence="2">Cytoplasm</location>
    </subcellularLocation>
    <subcellularLocation>
        <location evidence="1">Endoplasmic reticulum</location>
    </subcellularLocation>
</comment>
<evidence type="ECO:0000256" key="4">
    <source>
        <dbReference type="ARBA" id="ARBA00018350"/>
    </source>
</evidence>
<sequence length="628" mass="72144">MATESSGSLRQCLTDLVRADTSGDYQRALQSSNRSIIYKRNWLKICYYFLINFQQVDDGYETFEQLYNFACQEIESENLDSALIHLEKSLGMFDVFITNGGYIAIASYCVRHSLVYPELCRFTLAEEGLSEEEIDDELSMIRVQRAFVLHKMGRRQEALDVYKRVQNASPSDVSVVATVINNIPGASQEFNLPDSRKKFKIALQVDQNKLTYRQRRTLMLNNALVLLLSNQREPCRRALDDLIHRFGLSKDVCLIEAALFVKLNEVGKALKVLESGDTQMKMTCIHVMLNNGMMNEALNALNSLPNEIRSLPAVVSLVTSVLIALDRKEDALKVLESSISVTQDPEGLRYLLNQAAELEASNNNMAGSCKYLEKLSEWYENSEFLCLRYRLIPDDLSITCRLIRAYSEFNPKSAEVLSNQVFPETSDDTLDVDSLENNDWILYGEKYRQKKEAKMEIEDTEIITRKLKNIKRKRKIRLPKNYDPSIQPDPESIVRSRMKKCPQVIQEHKDERLCWAKIFMRCNWEKVRLLRVFNLDGPDGCHSYWRNLRKEPRHCSTRNFGGGSLMIWGTFSAMGLVDLAFVSTKMNSTGYQDACAHYLVPYLQRFPDVSFTLQQNNATIHASRNTKT</sequence>
<protein>
    <recommendedName>
        <fullName evidence="4">Signal recognition particle subunit SRP72</fullName>
    </recommendedName>
</protein>